<dbReference type="AlphaFoldDB" id="A0A286DVY0"/>
<dbReference type="OrthoDB" id="4382201at2"/>
<proteinExistence type="predicted"/>
<organism evidence="1 2">
    <name type="scientific">Streptomyces zhaozhouensis</name>
    <dbReference type="NCBI Taxonomy" id="1300267"/>
    <lineage>
        <taxon>Bacteria</taxon>
        <taxon>Bacillati</taxon>
        <taxon>Actinomycetota</taxon>
        <taxon>Actinomycetes</taxon>
        <taxon>Kitasatosporales</taxon>
        <taxon>Streptomycetaceae</taxon>
        <taxon>Streptomyces</taxon>
    </lineage>
</organism>
<accession>A0A286DVY0</accession>
<dbReference type="RefSeq" id="WP_097231246.1">
    <property type="nucleotide sequence ID" value="NZ_OCNE01000007.1"/>
</dbReference>
<keyword evidence="2" id="KW-1185">Reference proteome</keyword>
<gene>
    <name evidence="1" type="ORF">SAMN06297387_107157</name>
</gene>
<evidence type="ECO:0000313" key="2">
    <source>
        <dbReference type="Proteomes" id="UP000219072"/>
    </source>
</evidence>
<name>A0A286DVY0_9ACTN</name>
<protein>
    <submittedName>
        <fullName evidence="1">Uncharacterized protein</fullName>
    </submittedName>
</protein>
<dbReference type="Proteomes" id="UP000219072">
    <property type="component" value="Unassembled WGS sequence"/>
</dbReference>
<reference evidence="1 2" key="1">
    <citation type="submission" date="2017-09" db="EMBL/GenBank/DDBJ databases">
        <authorList>
            <person name="Ehlers B."/>
            <person name="Leendertz F.H."/>
        </authorList>
    </citation>
    <scope>NUCLEOTIDE SEQUENCE [LARGE SCALE GENOMIC DNA]</scope>
    <source>
        <strain evidence="1 2">CGMCC 4.7095</strain>
    </source>
</reference>
<evidence type="ECO:0000313" key="1">
    <source>
        <dbReference type="EMBL" id="SOD62783.1"/>
    </source>
</evidence>
<dbReference type="EMBL" id="OCNE01000007">
    <property type="protein sequence ID" value="SOD62783.1"/>
    <property type="molecule type" value="Genomic_DNA"/>
</dbReference>
<sequence length="74" mass="7707">MNPTNPDVPAPGITVDGTGLRKTAVIPEIAKRGKRALGLLAYLYGPGIRGPHTAPHLVASWDGHAPDPGRHPNA</sequence>